<evidence type="ECO:0000259" key="3">
    <source>
        <dbReference type="Pfam" id="PF07589"/>
    </source>
</evidence>
<evidence type="ECO:0000313" key="5">
    <source>
        <dbReference type="Proteomes" id="UP000000245"/>
    </source>
</evidence>
<feature type="domain" description="Ice-binding protein C-terminal" evidence="3">
    <location>
        <begin position="175"/>
        <end position="198"/>
    </location>
</feature>
<dbReference type="NCBIfam" id="TIGR02595">
    <property type="entry name" value="PEP_CTERM"/>
    <property type="match status" value="1"/>
</dbReference>
<evidence type="ECO:0000256" key="1">
    <source>
        <dbReference type="SAM" id="Phobius"/>
    </source>
</evidence>
<accession>A5G230</accession>
<dbReference type="Proteomes" id="UP000000245">
    <property type="component" value="Chromosome"/>
</dbReference>
<evidence type="ECO:0000313" key="4">
    <source>
        <dbReference type="EMBL" id="ABQ31912.1"/>
    </source>
</evidence>
<protein>
    <recommendedName>
        <fullName evidence="3">Ice-binding protein C-terminal domain-containing protein</fullName>
    </recommendedName>
</protein>
<dbReference type="KEGG" id="acr:Acry_2721"/>
<dbReference type="HOGENOM" id="CLU_1336173_0_0_5"/>
<keyword evidence="2" id="KW-0732">Signal</keyword>
<dbReference type="STRING" id="349163.Acry_2721"/>
<name>A5G230_ACICJ</name>
<dbReference type="InterPro" id="IPR013424">
    <property type="entry name" value="Ice-binding_C"/>
</dbReference>
<gene>
    <name evidence="4" type="ordered locus">Acry_2721</name>
</gene>
<proteinExistence type="predicted"/>
<sequence length="203" mass="21708">MKRIFKIVVGAMVFGGAWAATAHASPITFGGTYAVTTSSGLSATSNSAIDLGSPFTLSPLDVGQSVTDNLFTLNPTRQATGTQSFSVAFDFTQPPPSFGANGSGTAIVNRQYLFFGYYFDYIKNNSIQFTNPLLKLNFGPNNDGELDISLLTDSFIGLQLHTVEARFTLVKDPTAVPEPGSLVLLGTGLLGLCLISRRNRRRA</sequence>
<feature type="transmembrane region" description="Helical" evidence="1">
    <location>
        <begin position="179"/>
        <end position="196"/>
    </location>
</feature>
<keyword evidence="5" id="KW-1185">Reference proteome</keyword>
<evidence type="ECO:0000256" key="2">
    <source>
        <dbReference type="SAM" id="SignalP"/>
    </source>
</evidence>
<keyword evidence="1" id="KW-0472">Membrane</keyword>
<reference evidence="4 5" key="1">
    <citation type="submission" date="2007-05" db="EMBL/GenBank/DDBJ databases">
        <title>Complete sequence of chromosome of Acidiphilium cryptum JF-5.</title>
        <authorList>
            <consortium name="US DOE Joint Genome Institute"/>
            <person name="Copeland A."/>
            <person name="Lucas S."/>
            <person name="Lapidus A."/>
            <person name="Barry K."/>
            <person name="Detter J.C."/>
            <person name="Glavina del Rio T."/>
            <person name="Hammon N."/>
            <person name="Israni S."/>
            <person name="Dalin E."/>
            <person name="Tice H."/>
            <person name="Pitluck S."/>
            <person name="Sims D."/>
            <person name="Brettin T."/>
            <person name="Bruce D."/>
            <person name="Han C."/>
            <person name="Schmutz J."/>
            <person name="Larimer F."/>
            <person name="Land M."/>
            <person name="Hauser L."/>
            <person name="Kyrpides N."/>
            <person name="Kim E."/>
            <person name="Magnuson T."/>
            <person name="Richardson P."/>
        </authorList>
    </citation>
    <scope>NUCLEOTIDE SEQUENCE [LARGE SCALE GENOMIC DNA]</scope>
    <source>
        <strain evidence="4 5">JF-5</strain>
    </source>
</reference>
<keyword evidence="1" id="KW-1133">Transmembrane helix</keyword>
<keyword evidence="1" id="KW-0812">Transmembrane</keyword>
<dbReference type="RefSeq" id="WP_012040259.1">
    <property type="nucleotide sequence ID" value="NC_009484.1"/>
</dbReference>
<dbReference type="AlphaFoldDB" id="A5G230"/>
<dbReference type="EMBL" id="CP000697">
    <property type="protein sequence ID" value="ABQ31912.1"/>
    <property type="molecule type" value="Genomic_DNA"/>
</dbReference>
<feature type="chain" id="PRO_5002683170" description="Ice-binding protein C-terminal domain-containing protein" evidence="2">
    <location>
        <begin position="25"/>
        <end position="203"/>
    </location>
</feature>
<organism evidence="4 5">
    <name type="scientific">Acidiphilium cryptum (strain JF-5)</name>
    <dbReference type="NCBI Taxonomy" id="349163"/>
    <lineage>
        <taxon>Bacteria</taxon>
        <taxon>Pseudomonadati</taxon>
        <taxon>Pseudomonadota</taxon>
        <taxon>Alphaproteobacteria</taxon>
        <taxon>Acetobacterales</taxon>
        <taxon>Acidocellaceae</taxon>
        <taxon>Acidiphilium</taxon>
    </lineage>
</organism>
<dbReference type="Pfam" id="PF07589">
    <property type="entry name" value="PEP-CTERM"/>
    <property type="match status" value="1"/>
</dbReference>
<feature type="signal peptide" evidence="2">
    <location>
        <begin position="1"/>
        <end position="24"/>
    </location>
</feature>